<keyword evidence="2" id="KW-0723">Serine/threonine-protein kinase</keyword>
<dbReference type="OrthoDB" id="310217at2759"/>
<dbReference type="InterPro" id="IPR050660">
    <property type="entry name" value="NEK_Ser/Thr_kinase"/>
</dbReference>
<evidence type="ECO:0000256" key="1">
    <source>
        <dbReference type="ARBA" id="ARBA00012513"/>
    </source>
</evidence>
<evidence type="ECO:0000313" key="10">
    <source>
        <dbReference type="EMBL" id="KAF2710953.1"/>
    </source>
</evidence>
<keyword evidence="5 10" id="KW-0418">Kinase</keyword>
<protein>
    <recommendedName>
        <fullName evidence="1">non-specific serine/threonine protein kinase</fullName>
        <ecNumber evidence="1">2.7.11.1</ecNumber>
    </recommendedName>
</protein>
<evidence type="ECO:0000256" key="5">
    <source>
        <dbReference type="ARBA" id="ARBA00022777"/>
    </source>
</evidence>
<keyword evidence="11" id="KW-1185">Reference proteome</keyword>
<dbReference type="PANTHER" id="PTHR43671">
    <property type="entry name" value="SERINE/THREONINE-PROTEIN KINASE NEK"/>
    <property type="match status" value="1"/>
</dbReference>
<dbReference type="Gene3D" id="1.10.510.10">
    <property type="entry name" value="Transferase(Phosphotransferase) domain 1"/>
    <property type="match status" value="1"/>
</dbReference>
<reference evidence="10" key="1">
    <citation type="journal article" date="2020" name="Stud. Mycol.">
        <title>101 Dothideomycetes genomes: a test case for predicting lifestyles and emergence of pathogens.</title>
        <authorList>
            <person name="Haridas S."/>
            <person name="Albert R."/>
            <person name="Binder M."/>
            <person name="Bloem J."/>
            <person name="Labutti K."/>
            <person name="Salamov A."/>
            <person name="Andreopoulos B."/>
            <person name="Baker S."/>
            <person name="Barry K."/>
            <person name="Bills G."/>
            <person name="Bluhm B."/>
            <person name="Cannon C."/>
            <person name="Castanera R."/>
            <person name="Culley D."/>
            <person name="Daum C."/>
            <person name="Ezra D."/>
            <person name="Gonzalez J."/>
            <person name="Henrissat B."/>
            <person name="Kuo A."/>
            <person name="Liang C."/>
            <person name="Lipzen A."/>
            <person name="Lutzoni F."/>
            <person name="Magnuson J."/>
            <person name="Mondo S."/>
            <person name="Nolan M."/>
            <person name="Ohm R."/>
            <person name="Pangilinan J."/>
            <person name="Park H.-J."/>
            <person name="Ramirez L."/>
            <person name="Alfaro M."/>
            <person name="Sun H."/>
            <person name="Tritt A."/>
            <person name="Yoshinaga Y."/>
            <person name="Zwiers L.-H."/>
            <person name="Turgeon B."/>
            <person name="Goodwin S."/>
            <person name="Spatafora J."/>
            <person name="Crous P."/>
            <person name="Grigoriev I."/>
        </authorList>
    </citation>
    <scope>NUCLEOTIDE SEQUENCE</scope>
    <source>
        <strain evidence="10">CBS 279.74</strain>
    </source>
</reference>
<dbReference type="GO" id="GO:0005524">
    <property type="term" value="F:ATP binding"/>
    <property type="evidence" value="ECO:0007669"/>
    <property type="project" value="UniProtKB-KW"/>
</dbReference>
<dbReference type="InterPro" id="IPR011009">
    <property type="entry name" value="Kinase-like_dom_sf"/>
</dbReference>
<comment type="catalytic activity">
    <reaction evidence="7">
        <text>L-threonyl-[protein] + ATP = O-phospho-L-threonyl-[protein] + ADP + H(+)</text>
        <dbReference type="Rhea" id="RHEA:46608"/>
        <dbReference type="Rhea" id="RHEA-COMP:11060"/>
        <dbReference type="Rhea" id="RHEA-COMP:11605"/>
        <dbReference type="ChEBI" id="CHEBI:15378"/>
        <dbReference type="ChEBI" id="CHEBI:30013"/>
        <dbReference type="ChEBI" id="CHEBI:30616"/>
        <dbReference type="ChEBI" id="CHEBI:61977"/>
        <dbReference type="ChEBI" id="CHEBI:456216"/>
        <dbReference type="EC" id="2.7.11.1"/>
    </reaction>
</comment>
<keyword evidence="3" id="KW-0808">Transferase</keyword>
<dbReference type="GO" id="GO:0004674">
    <property type="term" value="F:protein serine/threonine kinase activity"/>
    <property type="evidence" value="ECO:0007669"/>
    <property type="project" value="UniProtKB-KW"/>
</dbReference>
<evidence type="ECO:0000256" key="8">
    <source>
        <dbReference type="ARBA" id="ARBA00048679"/>
    </source>
</evidence>
<evidence type="ECO:0000313" key="11">
    <source>
        <dbReference type="Proteomes" id="UP000799428"/>
    </source>
</evidence>
<accession>A0A6G1KEA0</accession>
<keyword evidence="6" id="KW-0067">ATP-binding</keyword>
<evidence type="ECO:0000256" key="7">
    <source>
        <dbReference type="ARBA" id="ARBA00047899"/>
    </source>
</evidence>
<dbReference type="EC" id="2.7.11.1" evidence="1"/>
<evidence type="ECO:0000256" key="2">
    <source>
        <dbReference type="ARBA" id="ARBA00022527"/>
    </source>
</evidence>
<gene>
    <name evidence="10" type="ORF">K504DRAFT_500887</name>
</gene>
<dbReference type="Proteomes" id="UP000799428">
    <property type="component" value="Unassembled WGS sequence"/>
</dbReference>
<evidence type="ECO:0000256" key="4">
    <source>
        <dbReference type="ARBA" id="ARBA00022741"/>
    </source>
</evidence>
<dbReference type="AlphaFoldDB" id="A0A6G1KEA0"/>
<dbReference type="EMBL" id="MU005768">
    <property type="protein sequence ID" value="KAF2710953.1"/>
    <property type="molecule type" value="Genomic_DNA"/>
</dbReference>
<dbReference type="SUPFAM" id="SSF56112">
    <property type="entry name" value="Protein kinase-like (PK-like)"/>
    <property type="match status" value="1"/>
</dbReference>
<organism evidence="10 11">
    <name type="scientific">Pleomassaria siparia CBS 279.74</name>
    <dbReference type="NCBI Taxonomy" id="1314801"/>
    <lineage>
        <taxon>Eukaryota</taxon>
        <taxon>Fungi</taxon>
        <taxon>Dikarya</taxon>
        <taxon>Ascomycota</taxon>
        <taxon>Pezizomycotina</taxon>
        <taxon>Dothideomycetes</taxon>
        <taxon>Pleosporomycetidae</taxon>
        <taxon>Pleosporales</taxon>
        <taxon>Pleomassariaceae</taxon>
        <taxon>Pleomassaria</taxon>
    </lineage>
</organism>
<keyword evidence="4" id="KW-0547">Nucleotide-binding</keyword>
<dbReference type="InterPro" id="IPR000719">
    <property type="entry name" value="Prot_kinase_dom"/>
</dbReference>
<proteinExistence type="predicted"/>
<feature type="domain" description="Protein kinase" evidence="9">
    <location>
        <begin position="13"/>
        <end position="296"/>
    </location>
</feature>
<evidence type="ECO:0000259" key="9">
    <source>
        <dbReference type="PROSITE" id="PS50011"/>
    </source>
</evidence>
<dbReference type="SMART" id="SM00220">
    <property type="entry name" value="S_TKc"/>
    <property type="match status" value="1"/>
</dbReference>
<sequence>MNIEQDFELIRHLSSAENVGANNAGISLVRQISTGALCIEKRLNPVDIARGSAQREIEILSQLRNHPTGNISHMLAFKIDDGSRPGSEDIVVEPSASVYLEYCDSGSLEDLIARYMEANEAFPEAFLWHLIAGLAEAVQYCQYGPASSSASSSNPMEQDDGPIPWDTVYHCDLEPSNVLLDSSQIINIKTPYPRIVLCDFGISTTREDIMYGCSECVSHHSWSRKNDVHQIGLVMACCILSCYRLDPDSMMNEVYMTPGYSWALKSLVFACLEHEDEERIEIEYLVEKIARARARLRLRMSGEIAEEALLC</sequence>
<comment type="catalytic activity">
    <reaction evidence="8">
        <text>L-seryl-[protein] + ATP = O-phospho-L-seryl-[protein] + ADP + H(+)</text>
        <dbReference type="Rhea" id="RHEA:17989"/>
        <dbReference type="Rhea" id="RHEA-COMP:9863"/>
        <dbReference type="Rhea" id="RHEA-COMP:11604"/>
        <dbReference type="ChEBI" id="CHEBI:15378"/>
        <dbReference type="ChEBI" id="CHEBI:29999"/>
        <dbReference type="ChEBI" id="CHEBI:30616"/>
        <dbReference type="ChEBI" id="CHEBI:83421"/>
        <dbReference type="ChEBI" id="CHEBI:456216"/>
        <dbReference type="EC" id="2.7.11.1"/>
    </reaction>
</comment>
<dbReference type="PANTHER" id="PTHR43671:SF98">
    <property type="entry name" value="SERINE_THREONINE-PROTEIN KINASE NEK11"/>
    <property type="match status" value="1"/>
</dbReference>
<dbReference type="PROSITE" id="PS50011">
    <property type="entry name" value="PROTEIN_KINASE_DOM"/>
    <property type="match status" value="1"/>
</dbReference>
<evidence type="ECO:0000256" key="3">
    <source>
        <dbReference type="ARBA" id="ARBA00022679"/>
    </source>
</evidence>
<evidence type="ECO:0000256" key="6">
    <source>
        <dbReference type="ARBA" id="ARBA00022840"/>
    </source>
</evidence>
<dbReference type="GO" id="GO:0005634">
    <property type="term" value="C:nucleus"/>
    <property type="evidence" value="ECO:0007669"/>
    <property type="project" value="TreeGrafter"/>
</dbReference>
<name>A0A6G1KEA0_9PLEO</name>